<comment type="caution">
    <text evidence="3">The sequence shown here is derived from an EMBL/GenBank/DDBJ whole genome shotgun (WGS) entry which is preliminary data.</text>
</comment>
<dbReference type="EMBL" id="DVOE01000093">
    <property type="protein sequence ID" value="HIU99431.1"/>
    <property type="molecule type" value="Genomic_DNA"/>
</dbReference>
<organism evidence="3 4">
    <name type="scientific">Candidatus Limadaptatus stercoripullorum</name>
    <dbReference type="NCBI Taxonomy" id="2840846"/>
    <lineage>
        <taxon>Bacteria</taxon>
        <taxon>Bacillati</taxon>
        <taxon>Bacillota</taxon>
        <taxon>Clostridia</taxon>
        <taxon>Eubacteriales</taxon>
        <taxon>Candidatus Limadaptatus</taxon>
    </lineage>
</organism>
<evidence type="ECO:0000256" key="2">
    <source>
        <dbReference type="SAM" id="Phobius"/>
    </source>
</evidence>
<name>A0A9D1NAA0_9FIRM</name>
<sequence length="164" mass="17628">MNRMKKGNLITASICCGVGLALIGTGIYYLTTGSRLTGGVIIGLGLAICAMFVVTLVMMRKFDRLKADADAKYEEERARQYAAVKEMVERLRAADGNISQEEVAKIIAEARDKALSDAPFPEETEEADGGETAEERERAGETAPLEAADPPAGSGEEKDSRPEE</sequence>
<feature type="transmembrane region" description="Helical" evidence="2">
    <location>
        <begin position="9"/>
        <end position="30"/>
    </location>
</feature>
<evidence type="ECO:0000256" key="1">
    <source>
        <dbReference type="SAM" id="MobiDB-lite"/>
    </source>
</evidence>
<evidence type="ECO:0000313" key="3">
    <source>
        <dbReference type="EMBL" id="HIU99431.1"/>
    </source>
</evidence>
<evidence type="ECO:0000313" key="4">
    <source>
        <dbReference type="Proteomes" id="UP000886857"/>
    </source>
</evidence>
<proteinExistence type="predicted"/>
<keyword evidence="2" id="KW-1133">Transmembrane helix</keyword>
<reference evidence="3" key="2">
    <citation type="journal article" date="2021" name="PeerJ">
        <title>Extensive microbial diversity within the chicken gut microbiome revealed by metagenomics and culture.</title>
        <authorList>
            <person name="Gilroy R."/>
            <person name="Ravi A."/>
            <person name="Getino M."/>
            <person name="Pursley I."/>
            <person name="Horton D.L."/>
            <person name="Alikhan N.F."/>
            <person name="Baker D."/>
            <person name="Gharbi K."/>
            <person name="Hall N."/>
            <person name="Watson M."/>
            <person name="Adriaenssens E.M."/>
            <person name="Foster-Nyarko E."/>
            <person name="Jarju S."/>
            <person name="Secka A."/>
            <person name="Antonio M."/>
            <person name="Oren A."/>
            <person name="Chaudhuri R.R."/>
            <person name="La Ragione R."/>
            <person name="Hildebrand F."/>
            <person name="Pallen M.J."/>
        </authorList>
    </citation>
    <scope>NUCLEOTIDE SEQUENCE</scope>
    <source>
        <strain evidence="3">10406</strain>
    </source>
</reference>
<feature type="transmembrane region" description="Helical" evidence="2">
    <location>
        <begin position="36"/>
        <end position="57"/>
    </location>
</feature>
<keyword evidence="2" id="KW-0472">Membrane</keyword>
<feature type="compositionally biased region" description="Basic and acidic residues" evidence="1">
    <location>
        <begin position="155"/>
        <end position="164"/>
    </location>
</feature>
<protein>
    <submittedName>
        <fullName evidence="3">Uncharacterized protein</fullName>
    </submittedName>
</protein>
<keyword evidence="2" id="KW-0812">Transmembrane</keyword>
<feature type="region of interest" description="Disordered" evidence="1">
    <location>
        <begin position="114"/>
        <end position="164"/>
    </location>
</feature>
<dbReference type="AlphaFoldDB" id="A0A9D1NAA0"/>
<gene>
    <name evidence="3" type="ORF">IAC73_06280</name>
</gene>
<feature type="compositionally biased region" description="Acidic residues" evidence="1">
    <location>
        <begin position="120"/>
        <end position="132"/>
    </location>
</feature>
<accession>A0A9D1NAA0</accession>
<reference evidence="3" key="1">
    <citation type="submission" date="2020-10" db="EMBL/GenBank/DDBJ databases">
        <authorList>
            <person name="Gilroy R."/>
        </authorList>
    </citation>
    <scope>NUCLEOTIDE SEQUENCE</scope>
    <source>
        <strain evidence="3">10406</strain>
    </source>
</reference>
<dbReference type="Proteomes" id="UP000886857">
    <property type="component" value="Unassembled WGS sequence"/>
</dbReference>